<dbReference type="GO" id="GO:0015074">
    <property type="term" value="P:DNA integration"/>
    <property type="evidence" value="ECO:0007669"/>
    <property type="project" value="InterPro"/>
</dbReference>
<dbReference type="PANTHER" id="PTHR37984">
    <property type="entry name" value="PROTEIN CBG26694"/>
    <property type="match status" value="1"/>
</dbReference>
<dbReference type="InterPro" id="IPR001584">
    <property type="entry name" value="Integrase_cat-core"/>
</dbReference>
<dbReference type="OMA" id="AKRCHEY"/>
<dbReference type="GeneTree" id="ENSGT01000000214408"/>
<dbReference type="Ensembl" id="ENSCCRT00000125750.1">
    <property type="protein sequence ID" value="ENSCCRP00000150160.1"/>
    <property type="gene ID" value="ENSCCRG00000061440.1"/>
</dbReference>
<protein>
    <recommendedName>
        <fullName evidence="1">Integrase catalytic domain-containing protein</fullName>
    </recommendedName>
</protein>
<name>A0A9J8BA27_CYPCA</name>
<dbReference type="PANTHER" id="PTHR37984:SF5">
    <property type="entry name" value="PROTEIN NYNRIN-LIKE"/>
    <property type="match status" value="1"/>
</dbReference>
<sequence>MDLVGKLVKSDQQCQYILVIIDYCVKWTQAYPLKSKSTAEVTQCILKFVYQFEVPKQILTDQGREFVNTINTEVCKKLGIKRSLCAPYHPQTTGLVERLNGTIQRVFVKLVEDKPSTWDQYLDAAMFGMRTKKQLTTKFSPFFLMFEREARFPSEVPEHYQVDGSFENDYSEEGVAINIKSHEEIMELVEKNVQKNT</sequence>
<dbReference type="Gene3D" id="3.30.420.10">
    <property type="entry name" value="Ribonuclease H-like superfamily/Ribonuclease H"/>
    <property type="match status" value="1"/>
</dbReference>
<proteinExistence type="predicted"/>
<reference evidence="2" key="2">
    <citation type="submission" date="2025-09" db="UniProtKB">
        <authorList>
            <consortium name="Ensembl"/>
        </authorList>
    </citation>
    <scope>IDENTIFICATION</scope>
</reference>
<dbReference type="Pfam" id="PF00665">
    <property type="entry name" value="rve"/>
    <property type="match status" value="1"/>
</dbReference>
<dbReference type="SUPFAM" id="SSF53098">
    <property type="entry name" value="Ribonuclease H-like"/>
    <property type="match status" value="1"/>
</dbReference>
<dbReference type="InterPro" id="IPR036397">
    <property type="entry name" value="RNaseH_sf"/>
</dbReference>
<dbReference type="AlphaFoldDB" id="A0A9J8BA27"/>
<evidence type="ECO:0000313" key="3">
    <source>
        <dbReference type="Proteomes" id="UP001108240"/>
    </source>
</evidence>
<feature type="domain" description="Integrase catalytic" evidence="1">
    <location>
        <begin position="1"/>
        <end position="149"/>
    </location>
</feature>
<reference evidence="2" key="1">
    <citation type="submission" date="2025-08" db="UniProtKB">
        <authorList>
            <consortium name="Ensembl"/>
        </authorList>
    </citation>
    <scope>IDENTIFICATION</scope>
</reference>
<dbReference type="InterPro" id="IPR012337">
    <property type="entry name" value="RNaseH-like_sf"/>
</dbReference>
<accession>A0A9J8BA27</accession>
<dbReference type="Proteomes" id="UP001108240">
    <property type="component" value="Unplaced"/>
</dbReference>
<organism evidence="2 3">
    <name type="scientific">Cyprinus carpio carpio</name>
    <dbReference type="NCBI Taxonomy" id="630221"/>
    <lineage>
        <taxon>Eukaryota</taxon>
        <taxon>Metazoa</taxon>
        <taxon>Chordata</taxon>
        <taxon>Craniata</taxon>
        <taxon>Vertebrata</taxon>
        <taxon>Euteleostomi</taxon>
        <taxon>Actinopterygii</taxon>
        <taxon>Neopterygii</taxon>
        <taxon>Teleostei</taxon>
        <taxon>Ostariophysi</taxon>
        <taxon>Cypriniformes</taxon>
        <taxon>Cyprinidae</taxon>
        <taxon>Cyprininae</taxon>
        <taxon>Cyprinus</taxon>
    </lineage>
</organism>
<dbReference type="PROSITE" id="PS50994">
    <property type="entry name" value="INTEGRASE"/>
    <property type="match status" value="1"/>
</dbReference>
<dbReference type="GO" id="GO:0003676">
    <property type="term" value="F:nucleic acid binding"/>
    <property type="evidence" value="ECO:0007669"/>
    <property type="project" value="InterPro"/>
</dbReference>
<evidence type="ECO:0000313" key="2">
    <source>
        <dbReference type="Ensembl" id="ENSCCRP00000150160.1"/>
    </source>
</evidence>
<evidence type="ECO:0000259" key="1">
    <source>
        <dbReference type="PROSITE" id="PS50994"/>
    </source>
</evidence>
<keyword evidence="3" id="KW-1185">Reference proteome</keyword>
<dbReference type="FunFam" id="3.30.420.10:FF:000032">
    <property type="entry name" value="Retrovirus-related Pol polyprotein from transposon 297-like Protein"/>
    <property type="match status" value="1"/>
</dbReference>
<dbReference type="InterPro" id="IPR050951">
    <property type="entry name" value="Retrovirus_Pol_polyprotein"/>
</dbReference>